<dbReference type="EMBL" id="JBEDNP010000002">
    <property type="protein sequence ID" value="MEQ3537889.1"/>
    <property type="molecule type" value="Genomic_DNA"/>
</dbReference>
<dbReference type="InterPro" id="IPR046802">
    <property type="entry name" value="OpcA_G6PD_C"/>
</dbReference>
<feature type="domain" description="Glucose-6-phosphate dehydrogenase assembly protein OpcA C-terminal" evidence="2">
    <location>
        <begin position="168"/>
        <end position="299"/>
    </location>
</feature>
<dbReference type="InterPro" id="IPR004555">
    <property type="entry name" value="G6PDH_assembly_OpcA"/>
</dbReference>
<evidence type="ECO:0000259" key="2">
    <source>
        <dbReference type="Pfam" id="PF20171"/>
    </source>
</evidence>
<gene>
    <name evidence="3" type="primary">opcA</name>
    <name evidence="3" type="ORF">WHI96_03595</name>
</gene>
<dbReference type="RefSeq" id="WP_345647021.1">
    <property type="nucleotide sequence ID" value="NZ_BAABLY010000049.1"/>
</dbReference>
<feature type="domain" description="Glucose-6-phosphate dehydrogenase assembly protein OpcA N-terminal" evidence="1">
    <location>
        <begin position="52"/>
        <end position="163"/>
    </location>
</feature>
<protein>
    <submittedName>
        <fullName evidence="3">Glucose-6-phosphate dehydrogenase assembly protein OpcA</fullName>
    </submittedName>
</protein>
<organism evidence="3 4">
    <name type="scientific">Pseudonocardia tropica</name>
    <dbReference type="NCBI Taxonomy" id="681289"/>
    <lineage>
        <taxon>Bacteria</taxon>
        <taxon>Bacillati</taxon>
        <taxon>Actinomycetota</taxon>
        <taxon>Actinomycetes</taxon>
        <taxon>Pseudonocardiales</taxon>
        <taxon>Pseudonocardiaceae</taxon>
        <taxon>Pseudonocardia</taxon>
    </lineage>
</organism>
<keyword evidence="4" id="KW-1185">Reference proteome</keyword>
<proteinExistence type="predicted"/>
<evidence type="ECO:0000313" key="3">
    <source>
        <dbReference type="EMBL" id="MEQ3537889.1"/>
    </source>
</evidence>
<name>A0ABV1JPM2_9PSEU</name>
<dbReference type="Proteomes" id="UP001464923">
    <property type="component" value="Unassembled WGS sequence"/>
</dbReference>
<evidence type="ECO:0000313" key="4">
    <source>
        <dbReference type="Proteomes" id="UP001464923"/>
    </source>
</evidence>
<dbReference type="Pfam" id="PF10128">
    <property type="entry name" value="OpcA_G6PD_assem"/>
    <property type="match status" value="1"/>
</dbReference>
<dbReference type="PANTHER" id="PTHR38658">
    <property type="entry name" value="OXPP CYCLE PROTEIN OPCA-RELATED"/>
    <property type="match status" value="1"/>
</dbReference>
<reference evidence="3 4" key="1">
    <citation type="submission" date="2024-03" db="EMBL/GenBank/DDBJ databases">
        <title>Draft genome sequence of Pseudonocardia tropica JCM 19149.</title>
        <authorList>
            <person name="Butdee W."/>
            <person name="Duangmal K."/>
        </authorList>
    </citation>
    <scope>NUCLEOTIDE SEQUENCE [LARGE SCALE GENOMIC DNA]</scope>
    <source>
        <strain evidence="3 4">JCM 19149</strain>
    </source>
</reference>
<accession>A0ABV1JPM2</accession>
<comment type="caution">
    <text evidence="3">The sequence shown here is derived from an EMBL/GenBank/DDBJ whole genome shotgun (WGS) entry which is preliminary data.</text>
</comment>
<dbReference type="PANTHER" id="PTHR38658:SF1">
    <property type="entry name" value="OXPP CYCLE PROTEIN OPCA-RELATED"/>
    <property type="match status" value="1"/>
</dbReference>
<dbReference type="InterPro" id="IPR046801">
    <property type="entry name" value="OpcA_G6PD_N"/>
</dbReference>
<dbReference type="NCBIfam" id="TIGR00534">
    <property type="entry name" value="OpcA"/>
    <property type="match status" value="1"/>
</dbReference>
<dbReference type="Pfam" id="PF20171">
    <property type="entry name" value="OpcA_G6PD_C"/>
    <property type="match status" value="1"/>
</dbReference>
<evidence type="ECO:0000259" key="1">
    <source>
        <dbReference type="Pfam" id="PF10128"/>
    </source>
</evidence>
<sequence length="316" mass="33740">MIIDLPSSTTSAVNRKLVELRESGGVFALGRVLTLVVVTDDGPELERAVDAANAASREHPCRVIVLARGQRRASPRLDAQIRVGGDAGASEVIVLRGYGPLAAEEAGAGMVMPLLLPDAPVVAWWPNEAPASPSEDAVGRLAQRRITDALSSKNPVKAFEARRKDYAPGDTDLTWTRLTQWRAQLAAALDVPPYENISAAVVAGEAVSPSTELIAGWLAASLGVKVKRSPSERDNGLSLVRLTRPSGDVELARPDGKTARLTQPGQPERLIALARRHVSDCLAEELRRLDPDEVYAEALAGVAKVTRGRTPVKVRA</sequence>